<reference evidence="1 2" key="1">
    <citation type="submission" date="2016-10" db="EMBL/GenBank/DDBJ databases">
        <authorList>
            <person name="de Groot N.N."/>
        </authorList>
    </citation>
    <scope>NUCLEOTIDE SEQUENCE [LARGE SCALE GENOMIC DNA]</scope>
    <source>
        <strain evidence="1 2">DSM 8512</strain>
    </source>
</reference>
<protein>
    <submittedName>
        <fullName evidence="1">Uncharacterized protein</fullName>
    </submittedName>
</protein>
<organism evidence="1 2">
    <name type="scientific">Paracoccus alcaliphilus</name>
    <dbReference type="NCBI Taxonomy" id="34002"/>
    <lineage>
        <taxon>Bacteria</taxon>
        <taxon>Pseudomonadati</taxon>
        <taxon>Pseudomonadota</taxon>
        <taxon>Alphaproteobacteria</taxon>
        <taxon>Rhodobacterales</taxon>
        <taxon>Paracoccaceae</taxon>
        <taxon>Paracoccus</taxon>
    </lineage>
</organism>
<sequence length="108" mass="11971">MDREAQLRNVAFGGAWSEQIVGDELLEASMQRLDKAVTDTLYEDLRGFKEVARALDIVCGCHPKGDLLRAAWWKGLTITNSGLRSRELKRIADALRSGIGERVRSAGL</sequence>
<evidence type="ECO:0000313" key="1">
    <source>
        <dbReference type="EMBL" id="SEO30770.1"/>
    </source>
</evidence>
<dbReference type="Proteomes" id="UP000199054">
    <property type="component" value="Unassembled WGS sequence"/>
</dbReference>
<name>A0A1H8NMD2_9RHOB</name>
<gene>
    <name evidence="1" type="ORF">SAMN04489859_10655</name>
</gene>
<dbReference type="STRING" id="34002.SAMN04489859_10655"/>
<accession>A0A1H8NMD2</accession>
<dbReference type="OrthoDB" id="7867950at2"/>
<evidence type="ECO:0000313" key="2">
    <source>
        <dbReference type="Proteomes" id="UP000199054"/>
    </source>
</evidence>
<dbReference type="RefSeq" id="WP_090617591.1">
    <property type="nucleotide sequence ID" value="NZ_CP067124.1"/>
</dbReference>
<proteinExistence type="predicted"/>
<keyword evidence="2" id="KW-1185">Reference proteome</keyword>
<dbReference type="EMBL" id="FODE01000065">
    <property type="protein sequence ID" value="SEO30770.1"/>
    <property type="molecule type" value="Genomic_DNA"/>
</dbReference>
<dbReference type="AlphaFoldDB" id="A0A1H8NMD2"/>